<reference evidence="6 9" key="2">
    <citation type="journal article" date="2020" name="Appl. Microbiol. Biotechnol.">
        <title>Targeted gene deletion in Brettanomyces bruxellensis with an expression-free CRISPR-Cas9 system.</title>
        <authorList>
            <person name="Varela C."/>
            <person name="Bartel C."/>
            <person name="Onetto C."/>
            <person name="Borneman A."/>
        </authorList>
    </citation>
    <scope>NUCLEOTIDE SEQUENCE [LARGE SCALE GENOMIC DNA]</scope>
    <source>
        <strain evidence="6 9">AWRI1613</strain>
    </source>
</reference>
<evidence type="ECO:0000313" key="7">
    <source>
        <dbReference type="EMBL" id="VUG20047.1"/>
    </source>
</evidence>
<dbReference type="InterPro" id="IPR004095">
    <property type="entry name" value="TGS"/>
</dbReference>
<evidence type="ECO:0000259" key="5">
    <source>
        <dbReference type="PROSITE" id="PS51880"/>
    </source>
</evidence>
<evidence type="ECO:0000256" key="1">
    <source>
        <dbReference type="ARBA" id="ARBA00022741"/>
    </source>
</evidence>
<evidence type="ECO:0000313" key="6">
    <source>
        <dbReference type="EMBL" id="KAF6007479.1"/>
    </source>
</evidence>
<dbReference type="FunFam" id="3.10.20.30:FF:000003">
    <property type="entry name" value="Developmentally-regulated GTP-binding protein 1"/>
    <property type="match status" value="1"/>
</dbReference>
<evidence type="ECO:0000256" key="3">
    <source>
        <dbReference type="ARBA" id="ARBA00059727"/>
    </source>
</evidence>
<dbReference type="Proteomes" id="UP000478008">
    <property type="component" value="Unassembled WGS sequence"/>
</dbReference>
<dbReference type="InterPro" id="IPR031167">
    <property type="entry name" value="G_OBG"/>
</dbReference>
<dbReference type="Pfam" id="PF01926">
    <property type="entry name" value="MMR_HSR1"/>
    <property type="match status" value="1"/>
</dbReference>
<dbReference type="EMBL" id="JABCYN010000042">
    <property type="protein sequence ID" value="KAF6007479.1"/>
    <property type="molecule type" value="Genomic_DNA"/>
</dbReference>
<keyword evidence="8" id="KW-1185">Reference proteome</keyword>
<feature type="domain" description="OBG-type G" evidence="4">
    <location>
        <begin position="65"/>
        <end position="292"/>
    </location>
</feature>
<evidence type="ECO:0000313" key="8">
    <source>
        <dbReference type="Proteomes" id="UP000478008"/>
    </source>
</evidence>
<dbReference type="Pfam" id="PF02824">
    <property type="entry name" value="TGS"/>
    <property type="match status" value="1"/>
</dbReference>
<keyword evidence="2" id="KW-0342">GTP-binding</keyword>
<dbReference type="InterPro" id="IPR031662">
    <property type="entry name" value="GTP-binding_2"/>
</dbReference>
<dbReference type="PROSITE" id="PS51710">
    <property type="entry name" value="G_OBG"/>
    <property type="match status" value="1"/>
</dbReference>
<dbReference type="Proteomes" id="UP000568158">
    <property type="component" value="Unassembled WGS sequence"/>
</dbReference>
<dbReference type="InterPro" id="IPR012675">
    <property type="entry name" value="Beta-grasp_dom_sf"/>
</dbReference>
<gene>
    <name evidence="7" type="primary">RBG2</name>
    <name evidence="7" type="ORF">DEBR0S6_06722G</name>
    <name evidence="6" type="ORF">HII12_004641</name>
</gene>
<dbReference type="InterPro" id="IPR012676">
    <property type="entry name" value="TGS-like"/>
</dbReference>
<dbReference type="InterPro" id="IPR006073">
    <property type="entry name" value="GTP-bd"/>
</dbReference>
<evidence type="ECO:0000313" key="9">
    <source>
        <dbReference type="Proteomes" id="UP000568158"/>
    </source>
</evidence>
<proteinExistence type="predicted"/>
<feature type="domain" description="TGS" evidence="5">
    <location>
        <begin position="292"/>
        <end position="369"/>
    </location>
</feature>
<dbReference type="GO" id="GO:0005525">
    <property type="term" value="F:GTP binding"/>
    <property type="evidence" value="ECO:0007669"/>
    <property type="project" value="UniProtKB-KW"/>
</dbReference>
<dbReference type="PANTHER" id="PTHR43127">
    <property type="entry name" value="DEVELOPMENTALLY-REGULATED GTP-BINDING PROTEIN 2"/>
    <property type="match status" value="1"/>
</dbReference>
<dbReference type="PROSITE" id="PS00905">
    <property type="entry name" value="GTP1_OBG"/>
    <property type="match status" value="1"/>
</dbReference>
<dbReference type="InterPro" id="IPR006074">
    <property type="entry name" value="GTP1-OBG_CS"/>
</dbReference>
<dbReference type="Pfam" id="PF16897">
    <property type="entry name" value="MMR_HSR1_Xtn"/>
    <property type="match status" value="1"/>
</dbReference>
<dbReference type="PROSITE" id="PS51880">
    <property type="entry name" value="TGS"/>
    <property type="match status" value="1"/>
</dbReference>
<dbReference type="STRING" id="5007.A0A3F2Y951"/>
<dbReference type="OMA" id="DVCDQVH"/>
<dbReference type="InterPro" id="IPR005225">
    <property type="entry name" value="Small_GTP-bd"/>
</dbReference>
<protein>
    <submittedName>
        <fullName evidence="7">DEBR0S6_06722g1_1</fullName>
    </submittedName>
    <submittedName>
        <fullName evidence="6">Ribosome-interacting GTPase 2</fullName>
    </submittedName>
</protein>
<dbReference type="SUPFAM" id="SSF52540">
    <property type="entry name" value="P-loop containing nucleoside triphosphate hydrolases"/>
    <property type="match status" value="1"/>
</dbReference>
<name>A0A3F2Y951_DEKBR</name>
<dbReference type="GO" id="GO:1903833">
    <property type="term" value="P:positive regulation of cellular response to amino acid starvation"/>
    <property type="evidence" value="ECO:0007669"/>
    <property type="project" value="UniProtKB-ARBA"/>
</dbReference>
<reference evidence="7 8" key="1">
    <citation type="submission" date="2019-07" db="EMBL/GenBank/DDBJ databases">
        <authorList>
            <person name="Friedrich A."/>
            <person name="Schacherer J."/>
        </authorList>
    </citation>
    <scope>NUCLEOTIDE SEQUENCE [LARGE SCALE GENOMIC DNA]</scope>
</reference>
<dbReference type="PRINTS" id="PR00326">
    <property type="entry name" value="GTP1OBG"/>
</dbReference>
<dbReference type="EMBL" id="CABFWN010000006">
    <property type="protein sequence ID" value="VUG20047.1"/>
    <property type="molecule type" value="Genomic_DNA"/>
</dbReference>
<dbReference type="AlphaFoldDB" id="A0A3F2Y951"/>
<dbReference type="InterPro" id="IPR027417">
    <property type="entry name" value="P-loop_NTPase"/>
</dbReference>
<dbReference type="Gene3D" id="3.10.20.30">
    <property type="match status" value="1"/>
</dbReference>
<organism evidence="7 8">
    <name type="scientific">Dekkera bruxellensis</name>
    <name type="common">Brettanomyces custersii</name>
    <dbReference type="NCBI Taxonomy" id="5007"/>
    <lineage>
        <taxon>Eukaryota</taxon>
        <taxon>Fungi</taxon>
        <taxon>Dikarya</taxon>
        <taxon>Ascomycota</taxon>
        <taxon>Saccharomycotina</taxon>
        <taxon>Pichiomycetes</taxon>
        <taxon>Pichiales</taxon>
        <taxon>Pichiaceae</taxon>
        <taxon>Brettanomyces</taxon>
    </lineage>
</organism>
<dbReference type="SUPFAM" id="SSF81271">
    <property type="entry name" value="TGS-like"/>
    <property type="match status" value="1"/>
</dbReference>
<dbReference type="NCBIfam" id="TIGR00231">
    <property type="entry name" value="small_GTP"/>
    <property type="match status" value="1"/>
</dbReference>
<dbReference type="FunFam" id="3.40.50.300:FF:000740">
    <property type="entry name" value="Putative GTP-binding protein 1"/>
    <property type="match status" value="1"/>
</dbReference>
<keyword evidence="1" id="KW-0547">Nucleotide-binding</keyword>
<sequence length="370" mass="41269">MVNIVEKIDEIQAEMARTQKNKATEYHLGLLKGKLAKYRRMLLEPDPGSGGSKGFGFEVAKRGDARVCLIGYPSVGKSSFLSQVTKTKSETAAYEFTTLTCVPGVLNYEGADIQIVDLPGIIKGAAEGKGRGRQVVATAKTADMILMILDATKFSQQRQNLEKELEAIGIRLNKKKPNMSIKVTKSGGIKVNSLTTLKYLDTRMISNILKDYKIHNADVMIRDDLVTVDDFVDIINEKAIVYMPCLYVYNKVDAVSLEEVDRIAREPNTVVMSCEMSLGINDVVEEIWYRLNLARLYTKRRGQPPDFSDPMVVRANSTIEDVCDSIHRDFKDQFKYALVWGSSSKFGIAPQKCGLSHVVHDQDVVCIVVK</sequence>
<dbReference type="GO" id="GO:0003924">
    <property type="term" value="F:GTPase activity"/>
    <property type="evidence" value="ECO:0007669"/>
    <property type="project" value="InterPro"/>
</dbReference>
<evidence type="ECO:0000259" key="4">
    <source>
        <dbReference type="PROSITE" id="PS51710"/>
    </source>
</evidence>
<accession>A0A3F2Y951</accession>
<dbReference type="InterPro" id="IPR045001">
    <property type="entry name" value="DRG"/>
</dbReference>
<dbReference type="CDD" id="cd01896">
    <property type="entry name" value="DRG"/>
    <property type="match status" value="1"/>
</dbReference>
<comment type="function">
    <text evidence="3">Involved in ribosomal function.</text>
</comment>
<evidence type="ECO:0000256" key="2">
    <source>
        <dbReference type="ARBA" id="ARBA00023134"/>
    </source>
</evidence>
<dbReference type="Gene3D" id="6.10.140.1070">
    <property type="match status" value="2"/>
</dbReference>